<evidence type="ECO:0000256" key="1">
    <source>
        <dbReference type="ARBA" id="ARBA00004442"/>
    </source>
</evidence>
<accession>A0AAU7CW03</accession>
<dbReference type="InterPro" id="IPR036942">
    <property type="entry name" value="Beta-barrel_TonB_sf"/>
</dbReference>
<dbReference type="RefSeq" id="WP_348267187.1">
    <property type="nucleotide sequence ID" value="NZ_CP121194.1"/>
</dbReference>
<dbReference type="AlphaFoldDB" id="A0AAU7D6T8"/>
<evidence type="ECO:0000256" key="2">
    <source>
        <dbReference type="ARBA" id="ARBA00023136"/>
    </source>
</evidence>
<keyword evidence="3" id="KW-0998">Cell outer membrane</keyword>
<dbReference type="EMBL" id="CP121194">
    <property type="protein sequence ID" value="XBH09679.1"/>
    <property type="molecule type" value="Genomic_DNA"/>
</dbReference>
<organism evidence="6">
    <name type="scientific">Edaphobacter paludis</name>
    <dbReference type="NCBI Taxonomy" id="3035702"/>
    <lineage>
        <taxon>Bacteria</taxon>
        <taxon>Pseudomonadati</taxon>
        <taxon>Acidobacteriota</taxon>
        <taxon>Terriglobia</taxon>
        <taxon>Terriglobales</taxon>
        <taxon>Acidobacteriaceae</taxon>
        <taxon>Edaphobacter</taxon>
    </lineage>
</organism>
<dbReference type="InterPro" id="IPR010917">
    <property type="entry name" value="TonB_rcpt_CS"/>
</dbReference>
<reference evidence="6" key="1">
    <citation type="submission" date="2023-03" db="EMBL/GenBank/DDBJ databases">
        <title>Edaphobacter sp.</title>
        <authorList>
            <person name="Huber K.J."/>
            <person name="Papendorf J."/>
            <person name="Pilke C."/>
            <person name="Bunk B."/>
            <person name="Sproeer C."/>
            <person name="Pester M."/>
        </authorList>
    </citation>
    <scope>NUCLEOTIDE SEQUENCE</scope>
    <source>
        <strain evidence="5">DSM 109919</strain>
        <strain evidence="6">DSM 109920</strain>
    </source>
</reference>
<dbReference type="EMBL" id="CP121195">
    <property type="protein sequence ID" value="XBH13065.1"/>
    <property type="molecule type" value="Genomic_DNA"/>
</dbReference>
<accession>A0AAU7D6T8</accession>
<dbReference type="Pfam" id="PF25183">
    <property type="entry name" value="OMP_b-brl_4"/>
    <property type="match status" value="1"/>
</dbReference>
<dbReference type="PROSITE" id="PS01156">
    <property type="entry name" value="TONB_DEPENDENT_REC_2"/>
    <property type="match status" value="1"/>
</dbReference>
<dbReference type="Gene3D" id="2.40.170.20">
    <property type="entry name" value="TonB-dependent receptor, beta-barrel domain"/>
    <property type="match status" value="1"/>
</dbReference>
<evidence type="ECO:0000256" key="3">
    <source>
        <dbReference type="ARBA" id="ARBA00023237"/>
    </source>
</evidence>
<feature type="domain" description="TonB-dependent transporter Oar-like beta-barrel" evidence="4">
    <location>
        <begin position="254"/>
        <end position="1254"/>
    </location>
</feature>
<gene>
    <name evidence="5" type="ORF">P4G45_14470</name>
    <name evidence="6" type="ORF">P8936_15425</name>
</gene>
<name>A0AAU7D6T8_9BACT</name>
<dbReference type="GO" id="GO:0009279">
    <property type="term" value="C:cell outer membrane"/>
    <property type="evidence" value="ECO:0007669"/>
    <property type="project" value="UniProtKB-SubCell"/>
</dbReference>
<evidence type="ECO:0000313" key="5">
    <source>
        <dbReference type="EMBL" id="XBH09679.1"/>
    </source>
</evidence>
<evidence type="ECO:0000259" key="4">
    <source>
        <dbReference type="Pfam" id="PF25183"/>
    </source>
</evidence>
<dbReference type="Pfam" id="PF13620">
    <property type="entry name" value="CarboxypepD_reg"/>
    <property type="match status" value="1"/>
</dbReference>
<dbReference type="InterPro" id="IPR013784">
    <property type="entry name" value="Carb-bd-like_fold"/>
</dbReference>
<evidence type="ECO:0000313" key="6">
    <source>
        <dbReference type="EMBL" id="XBH13065.1"/>
    </source>
</evidence>
<dbReference type="SUPFAM" id="SSF56935">
    <property type="entry name" value="Porins"/>
    <property type="match status" value="1"/>
</dbReference>
<dbReference type="KEGG" id="epl:P4G45_14470"/>
<sequence>MSLIHQFKRYIVSGATALAVIFLFVGFAAAQTNEGQLSGNVLDSTGAQIANATITAKNEATGSTYSAISTSAGSYRFPSIQLGRYTVSTTAPGFKSTVNTGVEIRVGTVTAFNITLSVGGTNETVTVESNAPTIETQSSEVGGTVTTRQIVDLPLALGGVGALRSPEAFVFLVPGTTGPGSANNSNGIFLNKLGGGQNFGNEILLDGASIVRTENGSSFDEAAPSVEAISEFKVTTSTPAAEFGRTTGGIENFVTKSGTNSYHGTVFDIFKNEALDANDWFNNGKKAYYQSIGDPQEKNFNRGNDKKNDYGGSLGGPVVIPHLYNGKDKTFFFFAWEQYRQTLGGPQTSTVPTTAERAGNFQDRLINGPTGQINPCDGSPIFFGEIFDPSTTRTVNGVRCRLPFGTAPATATSPFPANFNVIPSARFSQVGQNIANLYPAPTSNALNNNYTLTSSSPLTNTTYTVRIDESINDKNKIYGSYSARENTRNSPTNRAFLGPQDYITQTQDFITHYGRGGWDYVITPNILNHLNIGTNRTNSINGSFEAASGTNYAKQLGIGNITTGLPHFSIGGYSDLSRNQNDDNVDNGIRLNDSISWQKGRNSFKFGLDYRYQQYSAIANDGLNGNFSFQGGETKATQTGAFSQGTGNGFASLLLGTADFGGVSVPFHQAQWLQDYYAGFIQDDLKATNNLVLNIGLRYSVDRPRREKRNDTSNFSTTAIDPKTGTPGALVFASNCNNCNKRWADTWFKDLAPRIGFAYTPGNSDGKTVFRGGFAVLYAPLQYSDFGGDTRTGYTANPNFGSNGFDPAFSIDGGLPAYQAGINLDPGQLDNGNADSPNSFGNFIKSSYGRPGMLNQWNMQVQQQLAKDLIMTVGYIGNSGAHLKSQEENINNMAKSNFARGDALTSYDLVANGVAKPYTAFNGQVQRAIRPFPQYGYIATDCCLQNVGHSSYEALIASLERRFSQGLNMQASYTWSKTITNADSLINVTNGVQQEQDPFNSKSQKSISNQDIPHTFVISYLYELPFGKNKKFLNFHNRFASALISGFEVGGVQRYQSGEPFTFGCASGIPGWDNCISFTRNPGSQLSSNARRSGKLDPFRELKNNNSLAGPDPNVDSIFNGLMIPTNPQNGQSDNPGYAALQNAPAFIDQNTADYRVRRARQVGNVVTCPTCDNGGFLFGNVPRVTGEIRNFKYYNEDFSILKKTPVTENVLFTLKVELLNGFNRHIFATPDTQPYDQFFGVPTSNINGPRNIQITGRVQF</sequence>
<keyword evidence="2" id="KW-0472">Membrane</keyword>
<dbReference type="Gene3D" id="2.60.40.1120">
    <property type="entry name" value="Carboxypeptidase-like, regulatory domain"/>
    <property type="match status" value="1"/>
</dbReference>
<dbReference type="InterPro" id="IPR057601">
    <property type="entry name" value="Oar-like_b-barrel"/>
</dbReference>
<dbReference type="SUPFAM" id="SSF49452">
    <property type="entry name" value="Starch-binding domain-like"/>
    <property type="match status" value="1"/>
</dbReference>
<keyword evidence="6" id="KW-0675">Receptor</keyword>
<comment type="subcellular location">
    <subcellularLocation>
        <location evidence="1">Cell outer membrane</location>
    </subcellularLocation>
</comment>
<protein>
    <submittedName>
        <fullName evidence="6">TonB-dependent receptor</fullName>
    </submittedName>
</protein>
<dbReference type="GO" id="GO:0030246">
    <property type="term" value="F:carbohydrate binding"/>
    <property type="evidence" value="ECO:0007669"/>
    <property type="project" value="InterPro"/>
</dbReference>
<proteinExistence type="predicted"/>